<proteinExistence type="predicted"/>
<organism evidence="2">
    <name type="scientific">uncultured marine virus</name>
    <dbReference type="NCBI Taxonomy" id="186617"/>
    <lineage>
        <taxon>Viruses</taxon>
        <taxon>environmental samples</taxon>
    </lineage>
</organism>
<evidence type="ECO:0000256" key="1">
    <source>
        <dbReference type="SAM" id="MobiDB-lite"/>
    </source>
</evidence>
<reference evidence="2" key="1">
    <citation type="journal article" date="2015" name="Front. Microbiol.">
        <title>Combining genomic sequencing methods to explore viral diversity and reveal potential virus-host interactions.</title>
        <authorList>
            <person name="Chow C.E."/>
            <person name="Winget D.M."/>
            <person name="White R.A.III."/>
            <person name="Hallam S.J."/>
            <person name="Suttle C.A."/>
        </authorList>
    </citation>
    <scope>NUCLEOTIDE SEQUENCE</scope>
    <source>
        <strain evidence="2">Oxic1_8</strain>
    </source>
</reference>
<name>A0A0F7L8U2_9VIRU</name>
<feature type="region of interest" description="Disordered" evidence="1">
    <location>
        <begin position="1"/>
        <end position="35"/>
    </location>
</feature>
<dbReference type="EMBL" id="KR029603">
    <property type="protein sequence ID" value="AKH48375.1"/>
    <property type="molecule type" value="Genomic_DNA"/>
</dbReference>
<accession>A0A0F7L8U2</accession>
<reference evidence="2" key="2">
    <citation type="submission" date="2015-03" db="EMBL/GenBank/DDBJ databases">
        <authorList>
            <person name="Chow C.-E.T."/>
            <person name="Winget D.M."/>
            <person name="White R.A.III."/>
            <person name="Hallam S.J."/>
            <person name="Suttle C.A."/>
        </authorList>
    </citation>
    <scope>NUCLEOTIDE SEQUENCE</scope>
    <source>
        <strain evidence="2">Oxic1_8</strain>
    </source>
</reference>
<evidence type="ECO:0000313" key="2">
    <source>
        <dbReference type="EMBL" id="AKH48375.1"/>
    </source>
</evidence>
<protein>
    <submittedName>
        <fullName evidence="2">Uncharacterized protein</fullName>
    </submittedName>
</protein>
<sequence length="60" mass="6428">MNRQPEDLPLDPGHAARPDQPAAIPGGSGGDRDERRIRNSFAGFVDDLDSVDVSGVNNRV</sequence>